<feature type="transmembrane region" description="Helical" evidence="1">
    <location>
        <begin position="121"/>
        <end position="141"/>
    </location>
</feature>
<evidence type="ECO:0000313" key="2">
    <source>
        <dbReference type="EnsemblMetazoa" id="CLYHEMP020310.1"/>
    </source>
</evidence>
<reference evidence="2" key="1">
    <citation type="submission" date="2021-01" db="UniProtKB">
        <authorList>
            <consortium name="EnsemblMetazoa"/>
        </authorList>
    </citation>
    <scope>IDENTIFICATION</scope>
</reference>
<keyword evidence="1" id="KW-0472">Membrane</keyword>
<accession>A0A7M6DPH6</accession>
<name>A0A7M6DPH6_9CNID</name>
<keyword evidence="1" id="KW-0812">Transmembrane</keyword>
<protein>
    <submittedName>
        <fullName evidence="2">Uncharacterized protein</fullName>
    </submittedName>
</protein>
<evidence type="ECO:0000313" key="3">
    <source>
        <dbReference type="Proteomes" id="UP000594262"/>
    </source>
</evidence>
<sequence>NKTASSLKLKTPTKKMKVSNFSNTWILLLDVAVLGCLIASWIGHEWYVFLDEHDLTFPIEITFGLWERCSITLTSTACIKYELHLTWMKIVQCFIVISSVLTVLGTVFTGAVFMKSCYNKWSMAIKLLVVGFTTAAAGIFYHNHSTLLPMSVDVRAIQYGWSFHATIAAIIILIVSFIIQLFSFVYLRDKEVVEVQYQMAL</sequence>
<feature type="transmembrane region" description="Helical" evidence="1">
    <location>
        <begin position="21"/>
        <end position="42"/>
    </location>
</feature>
<dbReference type="AlphaFoldDB" id="A0A7M6DPH6"/>
<dbReference type="Proteomes" id="UP000594262">
    <property type="component" value="Unplaced"/>
</dbReference>
<keyword evidence="1" id="KW-1133">Transmembrane helix</keyword>
<feature type="transmembrane region" description="Helical" evidence="1">
    <location>
        <begin position="161"/>
        <end position="187"/>
    </location>
</feature>
<dbReference type="Gene3D" id="1.20.140.150">
    <property type="match status" value="1"/>
</dbReference>
<organism evidence="2 3">
    <name type="scientific">Clytia hemisphaerica</name>
    <dbReference type="NCBI Taxonomy" id="252671"/>
    <lineage>
        <taxon>Eukaryota</taxon>
        <taxon>Metazoa</taxon>
        <taxon>Cnidaria</taxon>
        <taxon>Hydrozoa</taxon>
        <taxon>Hydroidolina</taxon>
        <taxon>Leptothecata</taxon>
        <taxon>Obeliida</taxon>
        <taxon>Clytiidae</taxon>
        <taxon>Clytia</taxon>
    </lineage>
</organism>
<evidence type="ECO:0000256" key="1">
    <source>
        <dbReference type="SAM" id="Phobius"/>
    </source>
</evidence>
<dbReference type="EnsemblMetazoa" id="CLYHEMT020310.1">
    <property type="protein sequence ID" value="CLYHEMP020310.1"/>
    <property type="gene ID" value="CLYHEMG020310"/>
</dbReference>
<keyword evidence="3" id="KW-1185">Reference proteome</keyword>
<feature type="transmembrane region" description="Helical" evidence="1">
    <location>
        <begin position="89"/>
        <end position="114"/>
    </location>
</feature>
<proteinExistence type="predicted"/>